<dbReference type="EMBL" id="RQZG01000001">
    <property type="protein sequence ID" value="RRD07306.1"/>
    <property type="molecule type" value="Genomic_DNA"/>
</dbReference>
<gene>
    <name evidence="2" type="ORF">EII34_02140</name>
</gene>
<keyword evidence="1" id="KW-0812">Transmembrane</keyword>
<reference evidence="2 3" key="1">
    <citation type="submission" date="2018-11" db="EMBL/GenBank/DDBJ databases">
        <title>Genomes From Bacteria Associated with the Canine Oral Cavity: a Test Case for Automated Genome-Based Taxonomic Assignment.</title>
        <authorList>
            <person name="Coil D.A."/>
            <person name="Jospin G."/>
            <person name="Darling A.E."/>
            <person name="Wallis C."/>
            <person name="Davis I.J."/>
            <person name="Harris S."/>
            <person name="Eisen J.A."/>
            <person name="Holcombe L.J."/>
            <person name="O'Flynn C."/>
        </authorList>
    </citation>
    <scope>NUCLEOTIDE SEQUENCE [LARGE SCALE GENOMIC DNA]</scope>
    <source>
        <strain evidence="2 3">OH887_COT-365</strain>
    </source>
</reference>
<feature type="transmembrane region" description="Helical" evidence="1">
    <location>
        <begin position="240"/>
        <end position="260"/>
    </location>
</feature>
<organism evidence="2 3">
    <name type="scientific">Arachnia propionica</name>
    <dbReference type="NCBI Taxonomy" id="1750"/>
    <lineage>
        <taxon>Bacteria</taxon>
        <taxon>Bacillati</taxon>
        <taxon>Actinomycetota</taxon>
        <taxon>Actinomycetes</taxon>
        <taxon>Propionibacteriales</taxon>
        <taxon>Propionibacteriaceae</taxon>
        <taxon>Arachnia</taxon>
    </lineage>
</organism>
<feature type="transmembrane region" description="Helical" evidence="1">
    <location>
        <begin position="96"/>
        <end position="121"/>
    </location>
</feature>
<evidence type="ECO:0000256" key="1">
    <source>
        <dbReference type="SAM" id="Phobius"/>
    </source>
</evidence>
<evidence type="ECO:0000313" key="2">
    <source>
        <dbReference type="EMBL" id="RRD07306.1"/>
    </source>
</evidence>
<protein>
    <submittedName>
        <fullName evidence="2">Uncharacterized protein</fullName>
    </submittedName>
</protein>
<keyword evidence="1" id="KW-1133">Transmembrane helix</keyword>
<feature type="transmembrane region" description="Helical" evidence="1">
    <location>
        <begin position="191"/>
        <end position="214"/>
    </location>
</feature>
<accession>A0A3P1TEG7</accession>
<proteinExistence type="predicted"/>
<feature type="transmembrane region" description="Helical" evidence="1">
    <location>
        <begin position="149"/>
        <end position="171"/>
    </location>
</feature>
<feature type="transmembrane region" description="Helical" evidence="1">
    <location>
        <begin position="16"/>
        <end position="39"/>
    </location>
</feature>
<comment type="caution">
    <text evidence="2">The sequence shown here is derived from an EMBL/GenBank/DDBJ whole genome shotgun (WGS) entry which is preliminary data.</text>
</comment>
<dbReference type="RefSeq" id="WP_124842394.1">
    <property type="nucleotide sequence ID" value="NZ_JAUNKP010000001.1"/>
</dbReference>
<keyword evidence="1" id="KW-0472">Membrane</keyword>
<dbReference type="AlphaFoldDB" id="A0A3P1TEG7"/>
<feature type="transmembrane region" description="Helical" evidence="1">
    <location>
        <begin position="45"/>
        <end position="67"/>
    </location>
</feature>
<dbReference type="OrthoDB" id="4399269at2"/>
<dbReference type="Proteomes" id="UP000280819">
    <property type="component" value="Unassembled WGS sequence"/>
</dbReference>
<evidence type="ECO:0000313" key="3">
    <source>
        <dbReference type="Proteomes" id="UP000280819"/>
    </source>
</evidence>
<sequence length="272" mass="29491">MVGTLIKHETRRTLPALAVIHGIATLAILTGGLLASLTIPVLSELAVVLVMVLLSATWFAAQIWLAVDFWNTGFGQRGYLTHSLPVKGALILRARLVWAGIVAAFATVWMIVMGMVSVVLVTPMLNPGADGWERLATGIRVLDEATAPWQLVLLFLLGWFFVWAAQVNLYFAASLGSTPPLVGLGMGGPVLVWIGTWLVTQILGFASLLIPLAYTDLGSGAGVQVADVIRMLGVAERNQIVIPLGWLPLVMMGTVVLVFWMRHIWNHRISLR</sequence>
<name>A0A3P1TEG7_9ACTN</name>